<protein>
    <submittedName>
        <fullName evidence="1">Uncharacterized protein</fullName>
    </submittedName>
</protein>
<evidence type="ECO:0000313" key="2">
    <source>
        <dbReference type="Proteomes" id="UP001500416"/>
    </source>
</evidence>
<reference evidence="1 2" key="1">
    <citation type="journal article" date="2019" name="Int. J. Syst. Evol. Microbiol.">
        <title>The Global Catalogue of Microorganisms (GCM) 10K type strain sequencing project: providing services to taxonomists for standard genome sequencing and annotation.</title>
        <authorList>
            <consortium name="The Broad Institute Genomics Platform"/>
            <consortium name="The Broad Institute Genome Sequencing Center for Infectious Disease"/>
            <person name="Wu L."/>
            <person name="Ma J."/>
        </authorList>
    </citation>
    <scope>NUCLEOTIDE SEQUENCE [LARGE SCALE GENOMIC DNA]</scope>
    <source>
        <strain evidence="1 2">JCM 3380</strain>
    </source>
</reference>
<dbReference type="RefSeq" id="WP_343937341.1">
    <property type="nucleotide sequence ID" value="NZ_BAAABU010000019.1"/>
</dbReference>
<organism evidence="1 2">
    <name type="scientific">Saccharothrix mutabilis subsp. mutabilis</name>
    <dbReference type="NCBI Taxonomy" id="66855"/>
    <lineage>
        <taxon>Bacteria</taxon>
        <taxon>Bacillati</taxon>
        <taxon>Actinomycetota</taxon>
        <taxon>Actinomycetes</taxon>
        <taxon>Pseudonocardiales</taxon>
        <taxon>Pseudonocardiaceae</taxon>
        <taxon>Saccharothrix</taxon>
    </lineage>
</organism>
<gene>
    <name evidence="1" type="ORF">GCM10010492_60450</name>
</gene>
<accession>A0ABN0UIP5</accession>
<dbReference type="Proteomes" id="UP001500416">
    <property type="component" value="Unassembled WGS sequence"/>
</dbReference>
<keyword evidence="2" id="KW-1185">Reference proteome</keyword>
<evidence type="ECO:0000313" key="1">
    <source>
        <dbReference type="EMBL" id="GAA0251910.1"/>
    </source>
</evidence>
<dbReference type="EMBL" id="BAAABU010000019">
    <property type="protein sequence ID" value="GAA0251910.1"/>
    <property type="molecule type" value="Genomic_DNA"/>
</dbReference>
<sequence length="356" mass="38888">MVDYDAETWALTGSVTRWLVSVLTDSGVQLPGDEARLRTIVHGTVARAIGLALPYRHGKLNRDLHACFAAPPDRELPLGATAEDLRKAIAARIEDMVRGESFYASYYRNGLLTQLLHDALVQAMQEFLARGPGVDAAQAARLNALGVDVDSPELVVRNEVGGGFSGNLVQAAVVHGDVRINAGDEEPDTPIFVRVEAEATLYRHCEDPPDVFMASGSGVINVLVEAKGARAVTLRSLRAVVLSRRPPQPTPVVTTVLGIMTPRHFEVNLDADVPRLVPVNRTGRSGLGRLIRRWGGSGFPYTVSPLDPEMFVVEPRTAKYQVEWCLELDWTYRGRDGTTLIDDSGTPFKVMAPYRP</sequence>
<comment type="caution">
    <text evidence="1">The sequence shown here is derived from an EMBL/GenBank/DDBJ whole genome shotgun (WGS) entry which is preliminary data.</text>
</comment>
<proteinExistence type="predicted"/>
<name>A0ABN0UIP5_9PSEU</name>